<reference evidence="1 2" key="1">
    <citation type="submission" date="2015-01" db="EMBL/GenBank/DDBJ databases">
        <title>Evolution of Trichinella species and genotypes.</title>
        <authorList>
            <person name="Korhonen P.K."/>
            <person name="Edoardo P."/>
            <person name="Giuseppe L.R."/>
            <person name="Gasser R.B."/>
        </authorList>
    </citation>
    <scope>NUCLEOTIDE SEQUENCE [LARGE SCALE GENOMIC DNA]</scope>
    <source>
        <strain evidence="1">ISS470</strain>
    </source>
</reference>
<sequence>MTCEVNSNANSSTMSKLLWLLKVKKFCRELNALICEKRFLRAGVEPATYGCLIFEVNMIIVTLRIVIDYVQTVSQRKIFILYLPED</sequence>
<dbReference type="AlphaFoldDB" id="A0A0V1FRJ7"/>
<comment type="caution">
    <text evidence="1">The sequence shown here is derived from an EMBL/GenBank/DDBJ whole genome shotgun (WGS) entry which is preliminary data.</text>
</comment>
<keyword evidence="2" id="KW-1185">Reference proteome</keyword>
<gene>
    <name evidence="1" type="ORF">T4D_13386</name>
</gene>
<organism evidence="1 2">
    <name type="scientific">Trichinella pseudospiralis</name>
    <name type="common">Parasitic roundworm</name>
    <dbReference type="NCBI Taxonomy" id="6337"/>
    <lineage>
        <taxon>Eukaryota</taxon>
        <taxon>Metazoa</taxon>
        <taxon>Ecdysozoa</taxon>
        <taxon>Nematoda</taxon>
        <taxon>Enoplea</taxon>
        <taxon>Dorylaimia</taxon>
        <taxon>Trichinellida</taxon>
        <taxon>Trichinellidae</taxon>
        <taxon>Trichinella</taxon>
    </lineage>
</organism>
<protein>
    <submittedName>
        <fullName evidence="1">Uncharacterized protein</fullName>
    </submittedName>
</protein>
<evidence type="ECO:0000313" key="2">
    <source>
        <dbReference type="Proteomes" id="UP000054995"/>
    </source>
</evidence>
<accession>A0A0V1FRJ7</accession>
<name>A0A0V1FRJ7_TRIPS</name>
<dbReference type="EMBL" id="JYDT01000047">
    <property type="protein sequence ID" value="KRY87971.1"/>
    <property type="molecule type" value="Genomic_DNA"/>
</dbReference>
<proteinExistence type="predicted"/>
<evidence type="ECO:0000313" key="1">
    <source>
        <dbReference type="EMBL" id="KRY87971.1"/>
    </source>
</evidence>
<dbReference type="Proteomes" id="UP000054995">
    <property type="component" value="Unassembled WGS sequence"/>
</dbReference>